<gene>
    <name evidence="3" type="ORF">IQ249_10550</name>
</gene>
<evidence type="ECO:0000256" key="2">
    <source>
        <dbReference type="ARBA" id="ARBA00022738"/>
    </source>
</evidence>
<dbReference type="RefSeq" id="WP_194029429.1">
    <property type="nucleotide sequence ID" value="NZ_JADEWZ010000013.1"/>
</dbReference>
<name>A0A8J7DWH1_9CYAN</name>
<evidence type="ECO:0000313" key="3">
    <source>
        <dbReference type="EMBL" id="MBE9116337.1"/>
    </source>
</evidence>
<evidence type="ECO:0000313" key="4">
    <source>
        <dbReference type="Proteomes" id="UP000654482"/>
    </source>
</evidence>
<dbReference type="SUPFAM" id="SSF48371">
    <property type="entry name" value="ARM repeat"/>
    <property type="match status" value="1"/>
</dbReference>
<dbReference type="GO" id="GO:0030089">
    <property type="term" value="C:phycobilisome"/>
    <property type="evidence" value="ECO:0007669"/>
    <property type="project" value="UniProtKB-KW"/>
</dbReference>
<protein>
    <recommendedName>
        <fullName evidence="5">HEAT repeat domain-containing protein</fullName>
    </recommendedName>
</protein>
<keyword evidence="1" id="KW-0042">Antenna complex</keyword>
<reference evidence="3" key="1">
    <citation type="submission" date="2020-10" db="EMBL/GenBank/DDBJ databases">
        <authorList>
            <person name="Castelo-Branco R."/>
            <person name="Eusebio N."/>
            <person name="Adriana R."/>
            <person name="Vieira A."/>
            <person name="Brugerolle De Fraissinette N."/>
            <person name="Rezende De Castro R."/>
            <person name="Schneider M.P."/>
            <person name="Vasconcelos V."/>
            <person name="Leao P.N."/>
        </authorList>
    </citation>
    <scope>NUCLEOTIDE SEQUENCE</scope>
    <source>
        <strain evidence="3">LEGE 07157</strain>
    </source>
</reference>
<keyword evidence="2" id="KW-0605">Phycobilisome</keyword>
<dbReference type="Proteomes" id="UP000654482">
    <property type="component" value="Unassembled WGS sequence"/>
</dbReference>
<dbReference type="InterPro" id="IPR016024">
    <property type="entry name" value="ARM-type_fold"/>
</dbReference>
<comment type="caution">
    <text evidence="3">The sequence shown here is derived from an EMBL/GenBank/DDBJ whole genome shotgun (WGS) entry which is preliminary data.</text>
</comment>
<evidence type="ECO:0000256" key="1">
    <source>
        <dbReference type="ARBA" id="ARBA00022549"/>
    </source>
</evidence>
<sequence>MGTIIERLIASRSTQELIQLALKEEDNDTVWNYVAALQFRGDREVLDAATKLCASRISEERQLGANILGQLGIPQRAFPEDSLAILLEMLEKESDPLVICAIGIALGHLEDARVVEPLLLLKNHLSVDVRFGVVYGLLGQENNCAIAALIQLSSDPDFDVRNWATFGLGSLIEIDTPAIRDALWQRLIQEDFNDSKTYEIYGEALVGLANRKDERIVEPLIKELTSDIVGELAIEAAEAMSDFRLYPALVELQEWWDTDDGALKRAIENCCLPSEC</sequence>
<organism evidence="3 4">
    <name type="scientific">Lusitaniella coriacea LEGE 07157</name>
    <dbReference type="NCBI Taxonomy" id="945747"/>
    <lineage>
        <taxon>Bacteria</taxon>
        <taxon>Bacillati</taxon>
        <taxon>Cyanobacteriota</taxon>
        <taxon>Cyanophyceae</taxon>
        <taxon>Spirulinales</taxon>
        <taxon>Lusitaniellaceae</taxon>
        <taxon>Lusitaniella</taxon>
    </lineage>
</organism>
<dbReference type="InterPro" id="IPR011989">
    <property type="entry name" value="ARM-like"/>
</dbReference>
<dbReference type="AlphaFoldDB" id="A0A8J7DWH1"/>
<dbReference type="Gene3D" id="1.25.10.10">
    <property type="entry name" value="Leucine-rich Repeat Variant"/>
    <property type="match status" value="1"/>
</dbReference>
<accession>A0A8J7DWH1</accession>
<proteinExistence type="predicted"/>
<keyword evidence="4" id="KW-1185">Reference proteome</keyword>
<evidence type="ECO:0008006" key="5">
    <source>
        <dbReference type="Google" id="ProtNLM"/>
    </source>
</evidence>
<dbReference type="EMBL" id="JADEWZ010000013">
    <property type="protein sequence ID" value="MBE9116337.1"/>
    <property type="molecule type" value="Genomic_DNA"/>
</dbReference>